<sequence>MESSKELKDRERIAKQIAKTSDSIRKKYRALKTGKIKEDIPIKKEINIAKDKIIKKWKPKYNENNEDDDDDDDDDRFWIKHDFN</sequence>
<accession>A0A151JZ79</accession>
<reference evidence="1 2" key="1">
    <citation type="submission" date="2016-03" db="EMBL/GenBank/DDBJ databases">
        <title>Trachymyrmex septentrionalis WGS genome.</title>
        <authorList>
            <person name="Nygaard S."/>
            <person name="Hu H."/>
            <person name="Boomsma J."/>
            <person name="Zhang G."/>
        </authorList>
    </citation>
    <scope>NUCLEOTIDE SEQUENCE [LARGE SCALE GENOMIC DNA]</scope>
    <source>
        <strain evidence="1">Tsep2-gDNA-1</strain>
        <tissue evidence="1">Whole body</tissue>
    </source>
</reference>
<dbReference type="Proteomes" id="UP000078541">
    <property type="component" value="Unassembled WGS sequence"/>
</dbReference>
<keyword evidence="2" id="KW-1185">Reference proteome</keyword>
<evidence type="ECO:0000313" key="2">
    <source>
        <dbReference type="Proteomes" id="UP000078541"/>
    </source>
</evidence>
<name>A0A151JZ79_9HYME</name>
<dbReference type="STRING" id="34720.A0A151JZ79"/>
<proteinExistence type="predicted"/>
<organism evidence="1 2">
    <name type="scientific">Trachymyrmex septentrionalis</name>
    <dbReference type="NCBI Taxonomy" id="34720"/>
    <lineage>
        <taxon>Eukaryota</taxon>
        <taxon>Metazoa</taxon>
        <taxon>Ecdysozoa</taxon>
        <taxon>Arthropoda</taxon>
        <taxon>Hexapoda</taxon>
        <taxon>Insecta</taxon>
        <taxon>Pterygota</taxon>
        <taxon>Neoptera</taxon>
        <taxon>Endopterygota</taxon>
        <taxon>Hymenoptera</taxon>
        <taxon>Apocrita</taxon>
        <taxon>Aculeata</taxon>
        <taxon>Formicoidea</taxon>
        <taxon>Formicidae</taxon>
        <taxon>Myrmicinae</taxon>
        <taxon>Trachymyrmex</taxon>
    </lineage>
</organism>
<dbReference type="AlphaFoldDB" id="A0A151JZ79"/>
<protein>
    <submittedName>
        <fullName evidence="1">Uncharacterized protein</fullName>
    </submittedName>
</protein>
<dbReference type="EMBL" id="KQ981436">
    <property type="protein sequence ID" value="KYN41671.1"/>
    <property type="molecule type" value="Genomic_DNA"/>
</dbReference>
<evidence type="ECO:0000313" key="1">
    <source>
        <dbReference type="EMBL" id="KYN41671.1"/>
    </source>
</evidence>
<gene>
    <name evidence="1" type="ORF">ALC56_03910</name>
</gene>